<sequence>MKENIELLMKKLNKAYLIYKNEFLNKDFLVIARKGKNIEIIEINFRKEHLKHLVGIKGIKANEFFEKISQNRLSIKELKELGKNPYIIEKLNSFSKLKKLLEESPYLYDFYPHSTPKIQLDKIIANINREIKKELIGLKFLKSSSGKSYVPASIERRKALEITTEERKRIIFILEKNLVEREYIKILFKVEDENLSLYLNEEVEK</sequence>
<dbReference type="HOGENOM" id="CLU_072038_0_0_0"/>
<dbReference type="Proteomes" id="UP000002799">
    <property type="component" value="Chromosome"/>
</dbReference>
<dbReference type="AlphaFoldDB" id="A0A140PSV6"/>
<organism evidence="2">
    <name type="scientific">Fusobacterium animalis 7_1</name>
    <dbReference type="NCBI Taxonomy" id="457405"/>
    <lineage>
        <taxon>Bacteria</taxon>
        <taxon>Fusobacteriati</taxon>
        <taxon>Fusobacteriota</taxon>
        <taxon>Fusobacteriia</taxon>
        <taxon>Fusobacteriales</taxon>
        <taxon>Fusobacteriaceae</taxon>
        <taxon>Fusobacterium</taxon>
    </lineage>
</organism>
<evidence type="ECO:0000313" key="3">
    <source>
        <dbReference type="Proteomes" id="UP000002799"/>
    </source>
</evidence>
<reference evidence="2 3" key="1">
    <citation type="submission" date="2013-11" db="EMBL/GenBank/DDBJ databases">
        <title>The Genome Sequence of Fusobacterium sp. 7_1.</title>
        <authorList>
            <consortium name="The Broad Institute Genome Sequencing Platform"/>
            <person name="Earl A."/>
            <person name="Ward D."/>
            <person name="Feldgarden M."/>
            <person name="Gevers D."/>
            <person name="Strauss J."/>
            <person name="Ambrose C.E."/>
            <person name="Allen-Vercoe E."/>
            <person name="Walker B."/>
            <person name="Young S.K."/>
            <person name="Zeng Q."/>
            <person name="Gargeya S."/>
            <person name="Fitzgerald M."/>
            <person name="Haas B."/>
            <person name="Abouelleil A."/>
            <person name="Alvarado L."/>
            <person name="Arachchi H.M."/>
            <person name="Berlin A.M."/>
            <person name="Chapman S.B."/>
            <person name="Goldberg J."/>
            <person name="Griggs A."/>
            <person name="Gujja S."/>
            <person name="Hansen M."/>
            <person name="Howarth C."/>
            <person name="Imamovic A."/>
            <person name="Larimer J."/>
            <person name="McCowen C."/>
            <person name="Montmayeur A."/>
            <person name="Murphy C."/>
            <person name="Neiman D."/>
            <person name="Pearson M."/>
            <person name="Priest M."/>
            <person name="Roberts A."/>
            <person name="Saif S."/>
            <person name="Shea T."/>
            <person name="Sisk P."/>
            <person name="Sykes S."/>
            <person name="Wortman J."/>
            <person name="Nusbaum C."/>
            <person name="Birren B."/>
        </authorList>
    </citation>
    <scope>NUCLEOTIDE SEQUENCE [LARGE SCALE GENOMIC DNA]</scope>
    <source>
        <strain evidence="2 3">7_1</strain>
    </source>
</reference>
<proteinExistence type="predicted"/>
<feature type="domain" description="Phage-Barnase-EndoU-ColicinE5/D-RelE like nuclease 4" evidence="1">
    <location>
        <begin position="12"/>
        <end position="189"/>
    </location>
</feature>
<accession>A0A140PSV6</accession>
<dbReference type="EMBL" id="CP007062">
    <property type="protein sequence ID" value="EEO43559.1"/>
    <property type="molecule type" value="Genomic_DNA"/>
</dbReference>
<evidence type="ECO:0000259" key="1">
    <source>
        <dbReference type="Pfam" id="PF18813"/>
    </source>
</evidence>
<dbReference type="KEGG" id="fne:FSDG_02118"/>
<dbReference type="RefSeq" id="WP_008702510.1">
    <property type="nucleotide sequence ID" value="NZ_AKBT01000001.1"/>
</dbReference>
<evidence type="ECO:0000313" key="2">
    <source>
        <dbReference type="EMBL" id="EEO43559.1"/>
    </source>
</evidence>
<dbReference type="Pfam" id="PF18813">
    <property type="entry name" value="PBECR4"/>
    <property type="match status" value="1"/>
</dbReference>
<dbReference type="InterPro" id="IPR041420">
    <property type="entry name" value="PBECR4"/>
</dbReference>
<gene>
    <name evidence="2" type="ORF">FSDG_02118</name>
</gene>
<name>A0A140PSV6_9FUSO</name>
<protein>
    <recommendedName>
        <fullName evidence="1">Phage-Barnase-EndoU-ColicinE5/D-RelE like nuclease 4 domain-containing protein</fullName>
    </recommendedName>
</protein>